<dbReference type="InterPro" id="IPR036875">
    <property type="entry name" value="Znf_CCHC_sf"/>
</dbReference>
<comment type="caution">
    <text evidence="1">The sequence shown here is derived from an EMBL/GenBank/DDBJ whole genome shotgun (WGS) entry which is preliminary data.</text>
</comment>
<reference evidence="1" key="2">
    <citation type="submission" date="2022-01" db="EMBL/GenBank/DDBJ databases">
        <authorList>
            <person name="Yamashiro T."/>
            <person name="Shiraishi A."/>
            <person name="Satake H."/>
            <person name="Nakayama K."/>
        </authorList>
    </citation>
    <scope>NUCLEOTIDE SEQUENCE</scope>
</reference>
<dbReference type="EMBL" id="BQNB010008508">
    <property type="protein sequence ID" value="GJS50339.1"/>
    <property type="molecule type" value="Genomic_DNA"/>
</dbReference>
<dbReference type="SUPFAM" id="SSF57756">
    <property type="entry name" value="Retrovirus zinc finger-like domains"/>
    <property type="match status" value="1"/>
</dbReference>
<gene>
    <name evidence="1" type="ORF">Tco_0600460</name>
</gene>
<dbReference type="InterPro" id="IPR040256">
    <property type="entry name" value="At4g02000-like"/>
</dbReference>
<dbReference type="Proteomes" id="UP001151760">
    <property type="component" value="Unassembled WGS sequence"/>
</dbReference>
<keyword evidence="1" id="KW-0695">RNA-directed DNA polymerase</keyword>
<dbReference type="GO" id="GO:0003964">
    <property type="term" value="F:RNA-directed DNA polymerase activity"/>
    <property type="evidence" value="ECO:0007669"/>
    <property type="project" value="UniProtKB-KW"/>
</dbReference>
<sequence>MHEFRIGILEALQERTPYIRSCVVCGGMEHDFLSKKGSIGRRGVKEKNKVVIAMDVVVSLSVIDEPVVKEKQSSLVDTSIPNVEKTGLTQGSTMAGNTSGMSSYANVTGEPSRKALNFRILFTPEGNMIAVVVPVESIRTIGERFSNTAYGFFLEKRVAYPAVANYVKYGLWNPDVNLLKENVGNVPVWVKLHGVLVTAFNEDGLSALATKLGTPLMLDSYTSDICLQSWGMQSYARAILSFGLMWMKTPRCAFCKVFGHIQKECPKNPGLGVTKNLKKPSQASRGVPVGPKVRFKPAKEYKPVSKNPTANTSSNKKKCAEPTKEWLLFWNVETSSTSTTPIVDKICKLEKLIIDEKITLVDDDGKPLKKVDYLGDHDSGDEVESVDNDMTRSMASEMVGFGTKILLEQWRHSYENDDYDEDPYDDDMYECQDFPDKIQDICDNLDIRFRGRRKK</sequence>
<protein>
    <submittedName>
        <fullName evidence="1">Reverse transcriptase domain-containing protein</fullName>
    </submittedName>
</protein>
<name>A0ABQ4WBY9_9ASTR</name>
<dbReference type="PANTHER" id="PTHR31286">
    <property type="entry name" value="GLYCINE-RICH CELL WALL STRUCTURAL PROTEIN 1.8-LIKE"/>
    <property type="match status" value="1"/>
</dbReference>
<keyword evidence="1" id="KW-0808">Transferase</keyword>
<reference evidence="1" key="1">
    <citation type="journal article" date="2022" name="Int. J. Mol. Sci.">
        <title>Draft Genome of Tanacetum Coccineum: Genomic Comparison of Closely Related Tanacetum-Family Plants.</title>
        <authorList>
            <person name="Yamashiro T."/>
            <person name="Shiraishi A."/>
            <person name="Nakayama K."/>
            <person name="Satake H."/>
        </authorList>
    </citation>
    <scope>NUCLEOTIDE SEQUENCE</scope>
</reference>
<organism evidence="1 2">
    <name type="scientific">Tanacetum coccineum</name>
    <dbReference type="NCBI Taxonomy" id="301880"/>
    <lineage>
        <taxon>Eukaryota</taxon>
        <taxon>Viridiplantae</taxon>
        <taxon>Streptophyta</taxon>
        <taxon>Embryophyta</taxon>
        <taxon>Tracheophyta</taxon>
        <taxon>Spermatophyta</taxon>
        <taxon>Magnoliopsida</taxon>
        <taxon>eudicotyledons</taxon>
        <taxon>Gunneridae</taxon>
        <taxon>Pentapetalae</taxon>
        <taxon>asterids</taxon>
        <taxon>campanulids</taxon>
        <taxon>Asterales</taxon>
        <taxon>Asteraceae</taxon>
        <taxon>Asteroideae</taxon>
        <taxon>Anthemideae</taxon>
        <taxon>Anthemidinae</taxon>
        <taxon>Tanacetum</taxon>
    </lineage>
</organism>
<accession>A0ABQ4WBY9</accession>
<evidence type="ECO:0000313" key="2">
    <source>
        <dbReference type="Proteomes" id="UP001151760"/>
    </source>
</evidence>
<dbReference type="PANTHER" id="PTHR31286:SF99">
    <property type="entry name" value="DUF4283 DOMAIN-CONTAINING PROTEIN"/>
    <property type="match status" value="1"/>
</dbReference>
<evidence type="ECO:0000313" key="1">
    <source>
        <dbReference type="EMBL" id="GJS50339.1"/>
    </source>
</evidence>
<keyword evidence="2" id="KW-1185">Reference proteome</keyword>
<keyword evidence="1" id="KW-0548">Nucleotidyltransferase</keyword>
<proteinExistence type="predicted"/>
<dbReference type="Gene3D" id="4.10.60.10">
    <property type="entry name" value="Zinc finger, CCHC-type"/>
    <property type="match status" value="1"/>
</dbReference>